<comment type="catalytic activity">
    <reaction evidence="4">
        <text>(R)-pantoate + NADP(+) = 2-dehydropantoate + NADPH + H(+)</text>
        <dbReference type="Rhea" id="RHEA:16233"/>
        <dbReference type="ChEBI" id="CHEBI:11561"/>
        <dbReference type="ChEBI" id="CHEBI:15378"/>
        <dbReference type="ChEBI" id="CHEBI:15980"/>
        <dbReference type="ChEBI" id="CHEBI:57783"/>
        <dbReference type="ChEBI" id="CHEBI:58349"/>
        <dbReference type="EC" id="1.1.1.169"/>
    </reaction>
</comment>
<comment type="pathway">
    <text evidence="4">Cofactor biosynthesis; (R)-pantothenate biosynthesis; (R)-pantoate from 3-methyl-2-oxobutanoate: step 2/2.</text>
</comment>
<evidence type="ECO:0000313" key="7">
    <source>
        <dbReference type="EMBL" id="SDZ16945.1"/>
    </source>
</evidence>
<keyword evidence="8" id="KW-1185">Reference proteome</keyword>
<dbReference type="EC" id="1.1.1.169" evidence="4"/>
<protein>
    <recommendedName>
        <fullName evidence="4">2-dehydropantoate 2-reductase</fullName>
        <ecNumber evidence="4">1.1.1.169</ecNumber>
    </recommendedName>
    <alternativeName>
        <fullName evidence="4">Ketopantoate reductase</fullName>
    </alternativeName>
</protein>
<dbReference type="EMBL" id="FNPI01000007">
    <property type="protein sequence ID" value="SDZ16945.1"/>
    <property type="molecule type" value="Genomic_DNA"/>
</dbReference>
<evidence type="ECO:0000259" key="5">
    <source>
        <dbReference type="Pfam" id="PF02558"/>
    </source>
</evidence>
<dbReference type="FunFam" id="3.40.50.720:FF:000307">
    <property type="entry name" value="2-dehydropantoate 2-reductase"/>
    <property type="match status" value="1"/>
</dbReference>
<evidence type="ECO:0000256" key="2">
    <source>
        <dbReference type="ARBA" id="ARBA00022857"/>
    </source>
</evidence>
<sequence length="306" mass="34490">MKILILGAGAVGGYFGGRLMEKGEDVTFLVREQRQRQLKTDGLVMKSVHGDAVFRPKTLVKTAADEPFDVVLLTTKAYHLEDGLKAIEPFVRDYTVIIPLLNGIEHMEEIRSYFSPDQVFGGMCFVESTVDAEGHILQTSPAHEVVFGEWNGQVTERAKEIEQAFSGTKASFRLSDAIQQEMWHKYLFISTLSGITSLMRSPIGPIRDTLEGRTYIQQLFEEIRLTMEAAGAPIADGIVEKQMRIIEKQSPTMKSSMLRDMEKGSMIEADHLQGYLLLLAERYGIETPLLRLIYQHLKVYEKQSGI</sequence>
<reference evidence="8" key="1">
    <citation type="submission" date="2016-10" db="EMBL/GenBank/DDBJ databases">
        <authorList>
            <person name="Varghese N."/>
            <person name="Submissions S."/>
        </authorList>
    </citation>
    <scope>NUCLEOTIDE SEQUENCE [LARGE SCALE GENOMIC DNA]</scope>
    <source>
        <strain evidence="8">SP</strain>
    </source>
</reference>
<dbReference type="InterPro" id="IPR008927">
    <property type="entry name" value="6-PGluconate_DH-like_C_sf"/>
</dbReference>
<organism evidence="7 8">
    <name type="scientific">Evansella caseinilytica</name>
    <dbReference type="NCBI Taxonomy" id="1503961"/>
    <lineage>
        <taxon>Bacteria</taxon>
        <taxon>Bacillati</taxon>
        <taxon>Bacillota</taxon>
        <taxon>Bacilli</taxon>
        <taxon>Bacillales</taxon>
        <taxon>Bacillaceae</taxon>
        <taxon>Evansella</taxon>
    </lineage>
</organism>
<dbReference type="Gene3D" id="3.40.50.720">
    <property type="entry name" value="NAD(P)-binding Rossmann-like Domain"/>
    <property type="match status" value="1"/>
</dbReference>
<dbReference type="GO" id="GO:0005737">
    <property type="term" value="C:cytoplasm"/>
    <property type="evidence" value="ECO:0007669"/>
    <property type="project" value="TreeGrafter"/>
</dbReference>
<dbReference type="InterPro" id="IPR013752">
    <property type="entry name" value="KPA_reductase"/>
</dbReference>
<dbReference type="PANTHER" id="PTHR21708">
    <property type="entry name" value="PROBABLE 2-DEHYDROPANTOATE 2-REDUCTASE"/>
    <property type="match status" value="1"/>
</dbReference>
<dbReference type="PANTHER" id="PTHR21708:SF26">
    <property type="entry name" value="2-DEHYDROPANTOATE 2-REDUCTASE"/>
    <property type="match status" value="1"/>
</dbReference>
<evidence type="ECO:0000256" key="4">
    <source>
        <dbReference type="RuleBase" id="RU362068"/>
    </source>
</evidence>
<dbReference type="OrthoDB" id="9793586at2"/>
<dbReference type="AlphaFoldDB" id="A0A1H3QV93"/>
<dbReference type="GO" id="GO:0008677">
    <property type="term" value="F:2-dehydropantoate 2-reductase activity"/>
    <property type="evidence" value="ECO:0007669"/>
    <property type="project" value="UniProtKB-EC"/>
</dbReference>
<keyword evidence="3 4" id="KW-0560">Oxidoreductase</keyword>
<gene>
    <name evidence="7" type="ORF">SAMN05421736_10753</name>
</gene>
<dbReference type="InterPro" id="IPR013328">
    <property type="entry name" value="6PGD_dom2"/>
</dbReference>
<evidence type="ECO:0000256" key="1">
    <source>
        <dbReference type="ARBA" id="ARBA00007870"/>
    </source>
</evidence>
<proteinExistence type="inferred from homology"/>
<comment type="function">
    <text evidence="4">Catalyzes the NADPH-dependent reduction of ketopantoate into pantoic acid.</text>
</comment>
<comment type="similarity">
    <text evidence="1 4">Belongs to the ketopantoate reductase family.</text>
</comment>
<evidence type="ECO:0000256" key="3">
    <source>
        <dbReference type="ARBA" id="ARBA00023002"/>
    </source>
</evidence>
<name>A0A1H3QV93_9BACI</name>
<dbReference type="NCBIfam" id="TIGR00745">
    <property type="entry name" value="apbA_panE"/>
    <property type="match status" value="1"/>
</dbReference>
<keyword evidence="2 4" id="KW-0521">NADP</keyword>
<dbReference type="Proteomes" id="UP000198935">
    <property type="component" value="Unassembled WGS sequence"/>
</dbReference>
<dbReference type="InterPro" id="IPR013332">
    <property type="entry name" value="KPR_N"/>
</dbReference>
<dbReference type="InterPro" id="IPR051402">
    <property type="entry name" value="KPR-Related"/>
</dbReference>
<dbReference type="InterPro" id="IPR036291">
    <property type="entry name" value="NAD(P)-bd_dom_sf"/>
</dbReference>
<feature type="domain" description="Ketopantoate reductase C-terminal" evidence="6">
    <location>
        <begin position="178"/>
        <end position="301"/>
    </location>
</feature>
<dbReference type="GO" id="GO:0015940">
    <property type="term" value="P:pantothenate biosynthetic process"/>
    <property type="evidence" value="ECO:0007669"/>
    <property type="project" value="UniProtKB-UniPathway"/>
</dbReference>
<evidence type="ECO:0000313" key="8">
    <source>
        <dbReference type="Proteomes" id="UP000198935"/>
    </source>
</evidence>
<dbReference type="Pfam" id="PF08546">
    <property type="entry name" value="ApbA_C"/>
    <property type="match status" value="1"/>
</dbReference>
<dbReference type="Gene3D" id="1.10.1040.10">
    <property type="entry name" value="N-(1-d-carboxylethyl)-l-norvaline Dehydrogenase, domain 2"/>
    <property type="match status" value="1"/>
</dbReference>
<dbReference type="InterPro" id="IPR003710">
    <property type="entry name" value="ApbA"/>
</dbReference>
<accession>A0A1H3QV93</accession>
<dbReference type="Pfam" id="PF02558">
    <property type="entry name" value="ApbA"/>
    <property type="match status" value="1"/>
</dbReference>
<feature type="domain" description="Ketopantoate reductase N-terminal" evidence="5">
    <location>
        <begin position="3"/>
        <end position="151"/>
    </location>
</feature>
<keyword evidence="4" id="KW-0566">Pantothenate biosynthesis</keyword>
<dbReference type="SUPFAM" id="SSF51735">
    <property type="entry name" value="NAD(P)-binding Rossmann-fold domains"/>
    <property type="match status" value="1"/>
</dbReference>
<evidence type="ECO:0000259" key="6">
    <source>
        <dbReference type="Pfam" id="PF08546"/>
    </source>
</evidence>
<dbReference type="STRING" id="1503961.SAMN05421736_10753"/>
<dbReference type="SUPFAM" id="SSF48179">
    <property type="entry name" value="6-phosphogluconate dehydrogenase C-terminal domain-like"/>
    <property type="match status" value="1"/>
</dbReference>
<dbReference type="UniPathway" id="UPA00028">
    <property type="reaction ID" value="UER00004"/>
</dbReference>
<dbReference type="FunFam" id="1.10.1040.10:FF:000017">
    <property type="entry name" value="2-dehydropantoate 2-reductase"/>
    <property type="match status" value="1"/>
</dbReference>